<dbReference type="Pfam" id="PF00675">
    <property type="entry name" value="Peptidase_M16"/>
    <property type="match status" value="1"/>
</dbReference>
<dbReference type="Proteomes" id="UP001212997">
    <property type="component" value="Unassembled WGS sequence"/>
</dbReference>
<dbReference type="InterPro" id="IPR054734">
    <property type="entry name" value="PqqF-like_C_4"/>
</dbReference>
<dbReference type="AlphaFoldDB" id="A0AAD5YC62"/>
<reference evidence="12" key="1">
    <citation type="submission" date="2022-07" db="EMBL/GenBank/DDBJ databases">
        <title>Genome Sequence of Physisporinus lineatus.</title>
        <authorList>
            <person name="Buettner E."/>
        </authorList>
    </citation>
    <scope>NUCLEOTIDE SEQUENCE</scope>
    <source>
        <strain evidence="12">VT162</strain>
    </source>
</reference>
<evidence type="ECO:0000259" key="8">
    <source>
        <dbReference type="Pfam" id="PF00675"/>
    </source>
</evidence>
<dbReference type="FunFam" id="3.30.830.10:FF:000003">
    <property type="entry name" value="Insulin-degrading enzyme"/>
    <property type="match status" value="1"/>
</dbReference>
<feature type="region of interest" description="Disordered" evidence="7">
    <location>
        <begin position="1"/>
        <end position="23"/>
    </location>
</feature>
<feature type="domain" description="Peptidase M16 middle/third" evidence="10">
    <location>
        <begin position="403"/>
        <end position="693"/>
    </location>
</feature>
<proteinExistence type="inferred from homology"/>
<keyword evidence="3" id="KW-0479">Metal-binding</keyword>
<feature type="domain" description="Peptidase M16 C-terminal" evidence="9">
    <location>
        <begin position="217"/>
        <end position="394"/>
    </location>
</feature>
<gene>
    <name evidence="12" type="ORF">NLI96_g10244</name>
</gene>
<sequence>MTIGHDPGSDWRHVPSSGDIPAHDVFTREIEKSDPDDRQYRIVRLENGIQAILVHDPAADKAAACLTIAVGSLYDPDDVPGLAHFCEHMLSKFITSNGGSRNAGTAGSWQNYWFSIKPELLSQALPRLAAFFHSPMFYTNLTSREIHAVDSENKRNLQNDIRRIIQLGKSLSIPGHPWSKFGTGNYASLTEAARKKTGNEPSDQVTSGGEGPIERETRRRLVEWWEKEYCAGRMTLAVVGQESLDELTSLAVPLFAPIPNRGLASRPAITESPWGPKENGSIVFAKTVKDYYEFYLTFLIPDQTHHFQTQPARYLAHFVGHEGPGSVCAYLKKKGWIVDLSAGPSSRNREVQSFSIEGELTKEGYRHYEDVVLAIFDYLSLLRTATLEPYHFSEISAMSKVSFRFREKSQPHTFASTVSLNLAEPRPPHWILSGKIVREWDESQVREVLRSLVPESSRVMVLAKEHDPEVVKPSGDLKWETEKWYGTKYYVRKFNEGFLEKAKMPHTIQELYLPKPNPYIPENLSVDKHDTPEPLKYPRCVHTSPLSSVWYKKDDQFWVPKGHVKVDIGSTLAYATPRHAVLTRLLADLLDDDLSEVTYDARLAGLGYGVTNHRGGLVVSVSGYNDKLGTLLDTVVERLVNLEVKPDRLSVIAEQLQREYENFYISQPSVLSEYFISRLLIPEVWTAEEKLAEIDGISVGDIVYHKREILSRVYMQALITGNIDEKAAIKMIDSVEMRLGSRPIPISQRPHDRSILLPSGSNLVFLKDVADVKELNSSLTYYCQFGDVADARLRSILRLIVHAIKEPVFSQLRTVEQLGYIVSNSLWSSSGSMGLGFKIQSLKHPRYLEERLDAFLRSYRDKLVEMSPEDFEANKDGLIMKLLEKSKNLQEETSRFWGHIRSGYRDFLQNEVDAAAIKELRIQDVVEAYDALVLPSSTIRKKLSVHVLSKQLAPKDIMAASYDNLEIIKDEILFRAGMCCSPAPVAVVSPAISALEGGTVNEDNISRL</sequence>
<evidence type="ECO:0000256" key="5">
    <source>
        <dbReference type="ARBA" id="ARBA00022833"/>
    </source>
</evidence>
<comment type="caution">
    <text evidence="12">The sequence shown here is derived from an EMBL/GenBank/DDBJ whole genome shotgun (WGS) entry which is preliminary data.</text>
</comment>
<evidence type="ECO:0000256" key="7">
    <source>
        <dbReference type="SAM" id="MobiDB-lite"/>
    </source>
</evidence>
<dbReference type="FunFam" id="3.30.830.10:FF:000005">
    <property type="entry name" value="nardilysin isoform X1"/>
    <property type="match status" value="1"/>
</dbReference>
<dbReference type="GO" id="GO:0005829">
    <property type="term" value="C:cytosol"/>
    <property type="evidence" value="ECO:0007669"/>
    <property type="project" value="TreeGrafter"/>
</dbReference>
<feature type="domain" description="Coenzyme PQQ synthesis protein F-like C-terminal lobe" evidence="11">
    <location>
        <begin position="799"/>
        <end position="897"/>
    </location>
</feature>
<dbReference type="Pfam" id="PF05193">
    <property type="entry name" value="Peptidase_M16_C"/>
    <property type="match status" value="1"/>
</dbReference>
<dbReference type="PANTHER" id="PTHR43690">
    <property type="entry name" value="NARDILYSIN"/>
    <property type="match status" value="1"/>
</dbReference>
<feature type="region of interest" description="Disordered" evidence="7">
    <location>
        <begin position="194"/>
        <end position="214"/>
    </location>
</feature>
<dbReference type="InterPro" id="IPR007863">
    <property type="entry name" value="Peptidase_M16_C"/>
</dbReference>
<dbReference type="GO" id="GO:0046872">
    <property type="term" value="F:metal ion binding"/>
    <property type="evidence" value="ECO:0007669"/>
    <property type="project" value="UniProtKB-KW"/>
</dbReference>
<protein>
    <recommendedName>
        <fullName evidence="14">Insulin-degrading enzyme</fullName>
    </recommendedName>
</protein>
<evidence type="ECO:0000256" key="1">
    <source>
        <dbReference type="ARBA" id="ARBA00007261"/>
    </source>
</evidence>
<dbReference type="GO" id="GO:0051603">
    <property type="term" value="P:proteolysis involved in protein catabolic process"/>
    <property type="evidence" value="ECO:0007669"/>
    <property type="project" value="TreeGrafter"/>
</dbReference>
<evidence type="ECO:0000256" key="3">
    <source>
        <dbReference type="ARBA" id="ARBA00022723"/>
    </source>
</evidence>
<dbReference type="InterPro" id="IPR011249">
    <property type="entry name" value="Metalloenz_LuxS/M16"/>
</dbReference>
<comment type="similarity">
    <text evidence="1">Belongs to the peptidase M16 family.</text>
</comment>
<evidence type="ECO:0000256" key="6">
    <source>
        <dbReference type="ARBA" id="ARBA00023049"/>
    </source>
</evidence>
<organism evidence="12 13">
    <name type="scientific">Meripilus lineatus</name>
    <dbReference type="NCBI Taxonomy" id="2056292"/>
    <lineage>
        <taxon>Eukaryota</taxon>
        <taxon>Fungi</taxon>
        <taxon>Dikarya</taxon>
        <taxon>Basidiomycota</taxon>
        <taxon>Agaricomycotina</taxon>
        <taxon>Agaricomycetes</taxon>
        <taxon>Polyporales</taxon>
        <taxon>Meripilaceae</taxon>
        <taxon>Meripilus</taxon>
    </lineage>
</organism>
<evidence type="ECO:0008006" key="14">
    <source>
        <dbReference type="Google" id="ProtNLM"/>
    </source>
</evidence>
<dbReference type="GO" id="GO:0043171">
    <property type="term" value="P:peptide catabolic process"/>
    <property type="evidence" value="ECO:0007669"/>
    <property type="project" value="TreeGrafter"/>
</dbReference>
<keyword evidence="5" id="KW-0862">Zinc</keyword>
<evidence type="ECO:0000313" key="13">
    <source>
        <dbReference type="Proteomes" id="UP001212997"/>
    </source>
</evidence>
<keyword evidence="2" id="KW-0645">Protease</keyword>
<dbReference type="GO" id="GO:0004222">
    <property type="term" value="F:metalloendopeptidase activity"/>
    <property type="evidence" value="ECO:0007669"/>
    <property type="project" value="TreeGrafter"/>
</dbReference>
<dbReference type="SUPFAM" id="SSF63411">
    <property type="entry name" value="LuxS/MPP-like metallohydrolase"/>
    <property type="match status" value="4"/>
</dbReference>
<keyword evidence="4" id="KW-0378">Hydrolase</keyword>
<evidence type="ECO:0000259" key="10">
    <source>
        <dbReference type="Pfam" id="PF16187"/>
    </source>
</evidence>
<evidence type="ECO:0000256" key="4">
    <source>
        <dbReference type="ARBA" id="ARBA00022801"/>
    </source>
</evidence>
<evidence type="ECO:0000256" key="2">
    <source>
        <dbReference type="ARBA" id="ARBA00022670"/>
    </source>
</evidence>
<keyword evidence="6" id="KW-0482">Metalloprotease</keyword>
<dbReference type="InterPro" id="IPR050626">
    <property type="entry name" value="Peptidase_M16"/>
</dbReference>
<keyword evidence="13" id="KW-1185">Reference proteome</keyword>
<feature type="domain" description="Peptidase M16 N-terminal" evidence="8">
    <location>
        <begin position="52"/>
        <end position="174"/>
    </location>
</feature>
<evidence type="ECO:0000313" key="12">
    <source>
        <dbReference type="EMBL" id="KAJ3477761.1"/>
    </source>
</evidence>
<evidence type="ECO:0000259" key="9">
    <source>
        <dbReference type="Pfam" id="PF05193"/>
    </source>
</evidence>
<evidence type="ECO:0000259" key="11">
    <source>
        <dbReference type="Pfam" id="PF22456"/>
    </source>
</evidence>
<dbReference type="EMBL" id="JANAWD010000566">
    <property type="protein sequence ID" value="KAJ3477761.1"/>
    <property type="molecule type" value="Genomic_DNA"/>
</dbReference>
<dbReference type="InterPro" id="IPR032632">
    <property type="entry name" value="Peptidase_M16_M"/>
</dbReference>
<name>A0AAD5YC62_9APHY</name>
<dbReference type="Pfam" id="PF16187">
    <property type="entry name" value="Peptidase_M16_M"/>
    <property type="match status" value="1"/>
</dbReference>
<dbReference type="GO" id="GO:0005739">
    <property type="term" value="C:mitochondrion"/>
    <property type="evidence" value="ECO:0007669"/>
    <property type="project" value="TreeGrafter"/>
</dbReference>
<dbReference type="Gene3D" id="3.30.830.10">
    <property type="entry name" value="Metalloenzyme, LuxS/M16 peptidase-like"/>
    <property type="match status" value="4"/>
</dbReference>
<dbReference type="InterPro" id="IPR011765">
    <property type="entry name" value="Pept_M16_N"/>
</dbReference>
<dbReference type="Pfam" id="PF22456">
    <property type="entry name" value="PqqF-like_C_4"/>
    <property type="match status" value="1"/>
</dbReference>
<dbReference type="PANTHER" id="PTHR43690:SF18">
    <property type="entry name" value="INSULIN-DEGRADING ENZYME-RELATED"/>
    <property type="match status" value="1"/>
</dbReference>
<accession>A0AAD5YC62</accession>